<proteinExistence type="predicted"/>
<feature type="region of interest" description="Disordered" evidence="1">
    <location>
        <begin position="33"/>
        <end position="97"/>
    </location>
</feature>
<sequence>MQWLQHNLVWIALVLAIIVIFFIISRVTKNATIHDETTRPKTDKNSAIPEENYSSLRPDSAVDSSLTPTSTSTTITDIPVSSPIKPPKDSDIRNPYK</sequence>
<dbReference type="RefSeq" id="WP_193907782.1">
    <property type="nucleotide sequence ID" value="NZ_PRDL01000001.1"/>
</dbReference>
<dbReference type="EMBL" id="PRDL01000001">
    <property type="protein sequence ID" value="MBE8716598.1"/>
    <property type="molecule type" value="Genomic_DNA"/>
</dbReference>
<name>A0A928V2H8_9GAMM</name>
<evidence type="ECO:0000313" key="3">
    <source>
        <dbReference type="EMBL" id="MBE8716598.1"/>
    </source>
</evidence>
<evidence type="ECO:0000256" key="1">
    <source>
        <dbReference type="SAM" id="MobiDB-lite"/>
    </source>
</evidence>
<keyword evidence="4" id="KW-1185">Reference proteome</keyword>
<feature type="compositionally biased region" description="Basic and acidic residues" evidence="1">
    <location>
        <begin position="86"/>
        <end position="97"/>
    </location>
</feature>
<keyword evidence="2" id="KW-0472">Membrane</keyword>
<dbReference type="Proteomes" id="UP000652567">
    <property type="component" value="Unassembled WGS sequence"/>
</dbReference>
<accession>A0A928V2H8</accession>
<reference evidence="3" key="1">
    <citation type="submission" date="2018-07" db="EMBL/GenBank/DDBJ databases">
        <title>Genome assembly of strain Ka43.</title>
        <authorList>
            <person name="Kukolya J."/>
            <person name="Nagy I."/>
            <person name="Horvath B."/>
            <person name="Toth A."/>
        </authorList>
    </citation>
    <scope>NUCLEOTIDE SEQUENCE</scope>
    <source>
        <strain evidence="3">KB43</strain>
    </source>
</reference>
<keyword evidence="2" id="KW-0812">Transmembrane</keyword>
<evidence type="ECO:0000256" key="2">
    <source>
        <dbReference type="SAM" id="Phobius"/>
    </source>
</evidence>
<feature type="compositionally biased region" description="Low complexity" evidence="1">
    <location>
        <begin position="62"/>
        <end position="83"/>
    </location>
</feature>
<feature type="transmembrane region" description="Helical" evidence="2">
    <location>
        <begin position="6"/>
        <end position="24"/>
    </location>
</feature>
<feature type="compositionally biased region" description="Basic and acidic residues" evidence="1">
    <location>
        <begin position="33"/>
        <end position="44"/>
    </location>
</feature>
<protein>
    <submittedName>
        <fullName evidence="3">Uncharacterized protein</fullName>
    </submittedName>
</protein>
<gene>
    <name evidence="3" type="ORF">C4F51_05280</name>
</gene>
<evidence type="ECO:0000313" key="4">
    <source>
        <dbReference type="Proteomes" id="UP000652567"/>
    </source>
</evidence>
<dbReference type="AlphaFoldDB" id="A0A928V2H8"/>
<comment type="caution">
    <text evidence="3">The sequence shown here is derived from an EMBL/GenBank/DDBJ whole genome shotgun (WGS) entry which is preliminary data.</text>
</comment>
<keyword evidence="2" id="KW-1133">Transmembrane helix</keyword>
<organism evidence="3 4">
    <name type="scientific">Cellvibrio polysaccharolyticus</name>
    <dbReference type="NCBI Taxonomy" id="2082724"/>
    <lineage>
        <taxon>Bacteria</taxon>
        <taxon>Pseudomonadati</taxon>
        <taxon>Pseudomonadota</taxon>
        <taxon>Gammaproteobacteria</taxon>
        <taxon>Cellvibrionales</taxon>
        <taxon>Cellvibrionaceae</taxon>
        <taxon>Cellvibrio</taxon>
    </lineage>
</organism>